<feature type="region of interest" description="Disordered" evidence="1">
    <location>
        <begin position="73"/>
        <end position="105"/>
    </location>
</feature>
<feature type="compositionally biased region" description="Low complexity" evidence="1">
    <location>
        <begin position="148"/>
        <end position="162"/>
    </location>
</feature>
<reference evidence="3" key="1">
    <citation type="submission" date="2022-11" db="UniProtKB">
        <authorList>
            <consortium name="WormBaseParasite"/>
        </authorList>
    </citation>
    <scope>IDENTIFICATION</scope>
</reference>
<name>A0A914X237_9BILA</name>
<evidence type="ECO:0000256" key="1">
    <source>
        <dbReference type="SAM" id="MobiDB-lite"/>
    </source>
</evidence>
<dbReference type="AlphaFoldDB" id="A0A914X237"/>
<evidence type="ECO:0000313" key="3">
    <source>
        <dbReference type="WBParaSite" id="PSAMB.scaffold601size46076.g7353.t1"/>
    </source>
</evidence>
<proteinExistence type="predicted"/>
<feature type="compositionally biased region" description="Polar residues" evidence="1">
    <location>
        <begin position="79"/>
        <end position="91"/>
    </location>
</feature>
<evidence type="ECO:0000313" key="2">
    <source>
        <dbReference type="Proteomes" id="UP000887566"/>
    </source>
</evidence>
<dbReference type="WBParaSite" id="PSAMB.scaffold601size46076.g7353.t1">
    <property type="protein sequence ID" value="PSAMB.scaffold601size46076.g7353.t1"/>
    <property type="gene ID" value="PSAMB.scaffold601size46076.g7353"/>
</dbReference>
<organism evidence="2 3">
    <name type="scientific">Plectus sambesii</name>
    <dbReference type="NCBI Taxonomy" id="2011161"/>
    <lineage>
        <taxon>Eukaryota</taxon>
        <taxon>Metazoa</taxon>
        <taxon>Ecdysozoa</taxon>
        <taxon>Nematoda</taxon>
        <taxon>Chromadorea</taxon>
        <taxon>Plectida</taxon>
        <taxon>Plectina</taxon>
        <taxon>Plectoidea</taxon>
        <taxon>Plectidae</taxon>
        <taxon>Plectus</taxon>
    </lineage>
</organism>
<sequence>MSCRLSTPPATDSPGCREGGAAVKLDRSKLTLQLAVKTDEGLSPVLDSPDILAFAQPARAPFIKKSQSMFVGKLKKQAPTPSSSLSSAKTTPNKKRFSWSFSGKRKERSMPCGFAQHLAEAPLLMSPLPCLRHVWDMHDEEPARPLPHSASSSSANHVKSSK</sequence>
<feature type="compositionally biased region" description="Basic residues" evidence="1">
    <location>
        <begin position="92"/>
        <end position="105"/>
    </location>
</feature>
<accession>A0A914X237</accession>
<keyword evidence="2" id="KW-1185">Reference proteome</keyword>
<protein>
    <submittedName>
        <fullName evidence="3">Uncharacterized protein</fullName>
    </submittedName>
</protein>
<dbReference type="Proteomes" id="UP000887566">
    <property type="component" value="Unplaced"/>
</dbReference>
<feature type="region of interest" description="Disordered" evidence="1">
    <location>
        <begin position="141"/>
        <end position="162"/>
    </location>
</feature>